<dbReference type="Proteomes" id="UP000326595">
    <property type="component" value="Chromosome"/>
</dbReference>
<reference evidence="2" key="1">
    <citation type="submission" date="2019-09" db="EMBL/GenBank/DDBJ databases">
        <authorList>
            <person name="Chandra G."/>
            <person name="Truman W A."/>
        </authorList>
    </citation>
    <scope>NUCLEOTIDE SEQUENCE [LARGE SCALE GENOMIC DNA]</scope>
    <source>
        <strain evidence="2">PS652</strain>
    </source>
</reference>
<reference evidence="1 3" key="2">
    <citation type="submission" date="2024-03" db="EMBL/GenBank/DDBJ databases">
        <authorList>
            <person name="Alaster D. Moffat"/>
            <person name="Govind Chandra"/>
            <person name="Andrew W. Truman"/>
        </authorList>
    </citation>
    <scope>NUCLEOTIDE SEQUENCE [LARGE SCALE GENOMIC DNA]</scope>
    <source>
        <strain evidence="1">PS652</strain>
    </source>
</reference>
<dbReference type="EMBL" id="CABVHG010000007">
    <property type="protein sequence ID" value="VVM66605.1"/>
    <property type="molecule type" value="Genomic_DNA"/>
</dbReference>
<accession>A0A5E6RP61</accession>
<protein>
    <recommendedName>
        <fullName evidence="4">Phage gp6-like head-tail connector protein</fullName>
    </recommendedName>
</protein>
<dbReference type="AlphaFoldDB" id="A0A5E6RP61"/>
<evidence type="ECO:0000313" key="3">
    <source>
        <dbReference type="Proteomes" id="UP000326595"/>
    </source>
</evidence>
<evidence type="ECO:0000313" key="2">
    <source>
        <dbReference type="EMBL" id="VVM66605.1"/>
    </source>
</evidence>
<name>A0A5E6RP61_PSEFL</name>
<dbReference type="EMBL" id="OZ024668">
    <property type="protein sequence ID" value="CAK9889203.1"/>
    <property type="molecule type" value="Genomic_DNA"/>
</dbReference>
<sequence>MSVISIPIARQHLRDPDDDDQYLELLLDAAEDQAMRYLNRRFYADTDALNAAVRAGEAGESPIVINASVIAACLLILGHLYANREDEIVGTATSVLSNGSRALLTPYRVGWGV</sequence>
<dbReference type="CDD" id="cd08054">
    <property type="entry name" value="gp6"/>
    <property type="match status" value="1"/>
</dbReference>
<dbReference type="Pfam" id="PF05135">
    <property type="entry name" value="Phage_connect_1"/>
    <property type="match status" value="1"/>
</dbReference>
<dbReference type="RefSeq" id="WP_150776827.1">
    <property type="nucleotide sequence ID" value="NZ_OZ024668.1"/>
</dbReference>
<dbReference type="NCBIfam" id="TIGR01560">
    <property type="entry name" value="put_DNA_pack"/>
    <property type="match status" value="1"/>
</dbReference>
<evidence type="ECO:0008006" key="4">
    <source>
        <dbReference type="Google" id="ProtNLM"/>
    </source>
</evidence>
<gene>
    <name evidence="2" type="ORF">PS652_01557</name>
    <name evidence="1" type="ORF">PS652_02032</name>
</gene>
<proteinExistence type="predicted"/>
<dbReference type="Gene3D" id="1.10.3230.30">
    <property type="entry name" value="Phage gp6-like head-tail connector protein"/>
    <property type="match status" value="1"/>
</dbReference>
<dbReference type="InterPro" id="IPR021146">
    <property type="entry name" value="Phage_gp6-like_head-tail"/>
</dbReference>
<organism evidence="2">
    <name type="scientific">Pseudomonas fluorescens</name>
    <dbReference type="NCBI Taxonomy" id="294"/>
    <lineage>
        <taxon>Bacteria</taxon>
        <taxon>Pseudomonadati</taxon>
        <taxon>Pseudomonadota</taxon>
        <taxon>Gammaproteobacteria</taxon>
        <taxon>Pseudomonadales</taxon>
        <taxon>Pseudomonadaceae</taxon>
        <taxon>Pseudomonas</taxon>
    </lineage>
</organism>
<dbReference type="InterPro" id="IPR006450">
    <property type="entry name" value="Phage_HK97_gp6-like"/>
</dbReference>
<evidence type="ECO:0000313" key="1">
    <source>
        <dbReference type="EMBL" id="CAK9889203.1"/>
    </source>
</evidence>